<dbReference type="HOGENOM" id="CLU_1289899_0_0_1"/>
<proteinExistence type="predicted"/>
<dbReference type="AlphaFoldDB" id="Q17KT4"/>
<dbReference type="Proteomes" id="UP000682892">
    <property type="component" value="Chromosome 3"/>
</dbReference>
<name>Q17KT4_AEDAE</name>
<dbReference type="PaxDb" id="7159-AAEL001547-PA"/>
<organism evidence="1 2">
    <name type="scientific">Aedes aegypti</name>
    <name type="common">Yellowfever mosquito</name>
    <name type="synonym">Culex aegypti</name>
    <dbReference type="NCBI Taxonomy" id="7159"/>
    <lineage>
        <taxon>Eukaryota</taxon>
        <taxon>Metazoa</taxon>
        <taxon>Ecdysozoa</taxon>
        <taxon>Arthropoda</taxon>
        <taxon>Hexapoda</taxon>
        <taxon>Insecta</taxon>
        <taxon>Pterygota</taxon>
        <taxon>Neoptera</taxon>
        <taxon>Endopterygota</taxon>
        <taxon>Diptera</taxon>
        <taxon>Nematocera</taxon>
        <taxon>Culicoidea</taxon>
        <taxon>Culicidae</taxon>
        <taxon>Culicinae</taxon>
        <taxon>Aedini</taxon>
        <taxon>Aedes</taxon>
        <taxon>Stegomyia</taxon>
    </lineage>
</organism>
<dbReference type="EMBL" id="CH477221">
    <property type="protein sequence ID" value="EAT47323.1"/>
    <property type="molecule type" value="Genomic_DNA"/>
</dbReference>
<evidence type="ECO:0000313" key="2">
    <source>
        <dbReference type="Proteomes" id="UP000682892"/>
    </source>
</evidence>
<sequence length="214" mass="23388">MQVSKLNKSSLKSYLTNGADMLSDISRSLHQGPTRGLKRHSICMNQGQEALVTVVTIFVSNCEDSGTAGIADVLTTQTVDFAVFVDLLVLKTVSLTLCLIFFRWSNSSSCAPCHHRGGAAPSVEWTPSGCCSQSAAIFRLLADEDETLLIWRDCPPGLGFGLDILERIGRFDIKVAGLARQGLNEHLHPRCLTLTPPNVWERRRILSGTSWVGC</sequence>
<gene>
    <name evidence="1" type="ORF">AaeL_AAEL001547</name>
</gene>
<reference evidence="1" key="3">
    <citation type="submission" date="2012-09" db="EMBL/GenBank/DDBJ databases">
        <authorList>
            <consortium name="VectorBase"/>
        </authorList>
    </citation>
    <scope>NUCLEOTIDE SEQUENCE</scope>
    <source>
        <strain evidence="1">Liverpool</strain>
    </source>
</reference>
<reference evidence="1" key="1">
    <citation type="submission" date="2005-10" db="EMBL/GenBank/DDBJ databases">
        <authorList>
            <person name="Loftus B.J."/>
            <person name="Nene V.M."/>
            <person name="Hannick L.I."/>
            <person name="Bidwell S."/>
            <person name="Haas B."/>
            <person name="Amedeo P."/>
            <person name="Orvis J."/>
            <person name="Wortman J.R."/>
            <person name="White O.R."/>
            <person name="Salzberg S."/>
            <person name="Shumway M."/>
            <person name="Koo H."/>
            <person name="Zhao Y."/>
            <person name="Holmes M."/>
            <person name="Miller J."/>
            <person name="Schatz M."/>
            <person name="Pop M."/>
            <person name="Pai G."/>
            <person name="Utterback T."/>
            <person name="Rogers Y.-H."/>
            <person name="Kravitz S."/>
            <person name="Fraser C.M."/>
        </authorList>
    </citation>
    <scope>NUCLEOTIDE SEQUENCE</scope>
    <source>
        <strain evidence="1">Liverpool</strain>
    </source>
</reference>
<accession>Q17KT4</accession>
<dbReference type="STRING" id="7159.Q17KT4"/>
<reference evidence="1" key="2">
    <citation type="journal article" date="2007" name="Science">
        <title>Genome sequence of Aedes aegypti, a major arbovirus vector.</title>
        <authorList>
            <person name="Nene V."/>
            <person name="Wortman J.R."/>
            <person name="Lawson D."/>
            <person name="Haas B."/>
            <person name="Kodira C."/>
            <person name="Tu Z.J."/>
            <person name="Loftus B."/>
            <person name="Xi Z."/>
            <person name="Megy K."/>
            <person name="Grabherr M."/>
            <person name="Ren Q."/>
            <person name="Zdobnov E.M."/>
            <person name="Lobo N.F."/>
            <person name="Campbell K.S."/>
            <person name="Brown S.E."/>
            <person name="Bonaldo M.F."/>
            <person name="Zhu J."/>
            <person name="Sinkins S.P."/>
            <person name="Hogenkamp D.G."/>
            <person name="Amedeo P."/>
            <person name="Arensburger P."/>
            <person name="Atkinson P.W."/>
            <person name="Bidwell S."/>
            <person name="Biedler J."/>
            <person name="Birney E."/>
            <person name="Bruggner R.V."/>
            <person name="Costas J."/>
            <person name="Coy M.R."/>
            <person name="Crabtree J."/>
            <person name="Crawford M."/>
            <person name="Debruyn B."/>
            <person name="Decaprio D."/>
            <person name="Eiglmeier K."/>
            <person name="Eisenstadt E."/>
            <person name="El-Dorry H."/>
            <person name="Gelbart W.M."/>
            <person name="Gomes S.L."/>
            <person name="Hammond M."/>
            <person name="Hannick L.I."/>
            <person name="Hogan J.R."/>
            <person name="Holmes M.H."/>
            <person name="Jaffe D."/>
            <person name="Johnston J.S."/>
            <person name="Kennedy R.C."/>
            <person name="Koo H."/>
            <person name="Kravitz S."/>
            <person name="Kriventseva E.V."/>
            <person name="Kulp D."/>
            <person name="Labutti K."/>
            <person name="Lee E."/>
            <person name="Li S."/>
            <person name="Lovin D.D."/>
            <person name="Mao C."/>
            <person name="Mauceli E."/>
            <person name="Menck C.F."/>
            <person name="Miller J.R."/>
            <person name="Montgomery P."/>
            <person name="Mori A."/>
            <person name="Nascimento A.L."/>
            <person name="Naveira H.F."/>
            <person name="Nusbaum C."/>
            <person name="O'leary S."/>
            <person name="Orvis J."/>
            <person name="Pertea M."/>
            <person name="Quesneville H."/>
            <person name="Reidenbach K.R."/>
            <person name="Rogers Y.H."/>
            <person name="Roth C.W."/>
            <person name="Schneider J.R."/>
            <person name="Schatz M."/>
            <person name="Shumway M."/>
            <person name="Stanke M."/>
            <person name="Stinson E.O."/>
            <person name="Tubio J.M."/>
            <person name="Vanzee J.P."/>
            <person name="Verjovski-Almeida S."/>
            <person name="Werner D."/>
            <person name="White O."/>
            <person name="Wyder S."/>
            <person name="Zeng Q."/>
            <person name="Zhao Q."/>
            <person name="Zhao Y."/>
            <person name="Hill C.A."/>
            <person name="Raikhel A.S."/>
            <person name="Soares M.B."/>
            <person name="Knudson D.L."/>
            <person name="Lee N.H."/>
            <person name="Galagan J."/>
            <person name="Salzberg S.L."/>
            <person name="Paulsen I.T."/>
            <person name="Dimopoulos G."/>
            <person name="Collins F.H."/>
            <person name="Birren B."/>
            <person name="Fraser-Liggett C.M."/>
            <person name="Severson D.W."/>
        </authorList>
    </citation>
    <scope>NUCLEOTIDE SEQUENCE [LARGE SCALE GENOMIC DNA]</scope>
    <source>
        <strain evidence="1">Liverpool</strain>
    </source>
</reference>
<evidence type="ECO:0000313" key="1">
    <source>
        <dbReference type="EMBL" id="EAT47323.1"/>
    </source>
</evidence>
<protein>
    <submittedName>
        <fullName evidence="1">AAEL001547-PA</fullName>
    </submittedName>
</protein>